<reference evidence="2 3" key="1">
    <citation type="submission" date="2020-08" db="EMBL/GenBank/DDBJ databases">
        <title>Genomic Encyclopedia of Type Strains, Phase IV (KMG-IV): sequencing the most valuable type-strain genomes for metagenomic binning, comparative biology and taxonomic classification.</title>
        <authorList>
            <person name="Goeker M."/>
        </authorList>
    </citation>
    <scope>NUCLEOTIDE SEQUENCE [LARGE SCALE GENOMIC DNA]</scope>
    <source>
        <strain evidence="2 3">DSM 22975</strain>
    </source>
</reference>
<dbReference type="GO" id="GO:0033194">
    <property type="term" value="P:response to hydroperoxide"/>
    <property type="evidence" value="ECO:0007669"/>
    <property type="project" value="TreeGrafter"/>
</dbReference>
<organism evidence="2 3">
    <name type="scientific">Tolumonas osonensis</name>
    <dbReference type="NCBI Taxonomy" id="675874"/>
    <lineage>
        <taxon>Bacteria</taxon>
        <taxon>Pseudomonadati</taxon>
        <taxon>Pseudomonadota</taxon>
        <taxon>Gammaproteobacteria</taxon>
        <taxon>Aeromonadales</taxon>
        <taxon>Aeromonadaceae</taxon>
        <taxon>Tolumonas</taxon>
    </lineage>
</organism>
<keyword evidence="3" id="KW-1185">Reference proteome</keyword>
<dbReference type="PANTHER" id="PTHR30283:SF4">
    <property type="entry name" value="PEROXIDE STRESS RESISTANCE PROTEIN YAAA"/>
    <property type="match status" value="1"/>
</dbReference>
<proteinExistence type="inferred from homology"/>
<dbReference type="NCBIfam" id="NF002541">
    <property type="entry name" value="PRK02101.1-1"/>
    <property type="match status" value="1"/>
</dbReference>
<dbReference type="HAMAP" id="MF_00652">
    <property type="entry name" value="UPF0246"/>
    <property type="match status" value="1"/>
</dbReference>
<accession>A0A841GLU8</accession>
<dbReference type="Proteomes" id="UP000585721">
    <property type="component" value="Unassembled WGS sequence"/>
</dbReference>
<dbReference type="Pfam" id="PF03883">
    <property type="entry name" value="H2O2_YaaD"/>
    <property type="match status" value="1"/>
</dbReference>
<dbReference type="AlphaFoldDB" id="A0A841GLU8"/>
<protein>
    <recommendedName>
        <fullName evidence="1">UPF0246 protein HNR75_002207</fullName>
    </recommendedName>
</protein>
<dbReference type="PANTHER" id="PTHR30283">
    <property type="entry name" value="PEROXIDE STRESS RESPONSE PROTEIN YAAA"/>
    <property type="match status" value="1"/>
</dbReference>
<dbReference type="RefSeq" id="WP_188026998.1">
    <property type="nucleotide sequence ID" value="NZ_JACHGR010000007.1"/>
</dbReference>
<evidence type="ECO:0000256" key="1">
    <source>
        <dbReference type="HAMAP-Rule" id="MF_00652"/>
    </source>
</evidence>
<evidence type="ECO:0000313" key="3">
    <source>
        <dbReference type="Proteomes" id="UP000585721"/>
    </source>
</evidence>
<name>A0A841GLU8_9GAMM</name>
<evidence type="ECO:0000313" key="2">
    <source>
        <dbReference type="EMBL" id="MBB6056275.1"/>
    </source>
</evidence>
<dbReference type="GO" id="GO:0005829">
    <property type="term" value="C:cytosol"/>
    <property type="evidence" value="ECO:0007669"/>
    <property type="project" value="TreeGrafter"/>
</dbReference>
<comment type="caution">
    <text evidence="2">The sequence shown here is derived from an EMBL/GenBank/DDBJ whole genome shotgun (WGS) entry which is preliminary data.</text>
</comment>
<comment type="similarity">
    <text evidence="1">Belongs to the UPF0246 family.</text>
</comment>
<dbReference type="NCBIfam" id="NF002542">
    <property type="entry name" value="PRK02101.1-3"/>
    <property type="match status" value="1"/>
</dbReference>
<gene>
    <name evidence="2" type="ORF">HNR75_002207</name>
</gene>
<sequence>MLAVLSPAKSLDYESPLTTSRFTEPALMHESAQLIAQLRQYTPADIASLMSLSDKLAGLNVARYAGWQPVSTPENARPALLAFNGDVYSGLAAQDFNDADLDVAQQHLRILSGLYGLLRPLDLLQPYRLEMGTRLANARGKDLYAFWGNIITDHLNQALAEQGDDLLLNLASDEYFKSVHVKKLAGRVITPVFQDEKNGKYKIISFYAKKARGLMARYLVKNRITQPEQLLNFDAEGYAFCAELSTENKLVFRRPEGISLG</sequence>
<dbReference type="InterPro" id="IPR005583">
    <property type="entry name" value="YaaA"/>
</dbReference>
<dbReference type="EMBL" id="JACHGR010000007">
    <property type="protein sequence ID" value="MBB6056275.1"/>
    <property type="molecule type" value="Genomic_DNA"/>
</dbReference>